<dbReference type="Proteomes" id="UP000298127">
    <property type="component" value="Unassembled WGS sequence"/>
</dbReference>
<feature type="transmembrane region" description="Helical" evidence="10">
    <location>
        <begin position="255"/>
        <end position="274"/>
    </location>
</feature>
<keyword evidence="9 10" id="KW-0472">Membrane</keyword>
<dbReference type="GO" id="GO:0046685">
    <property type="term" value="P:response to arsenic-containing substance"/>
    <property type="evidence" value="ECO:0007669"/>
    <property type="project" value="UniProtKB-KW"/>
</dbReference>
<reference evidence="12 13" key="1">
    <citation type="journal article" date="2018" name="J. Microbiol.">
        <title>Leifsonia flava sp. nov., a novel actinobacterium isolated from the rhizosphere of Aquilegia viridiflora.</title>
        <authorList>
            <person name="Cai Y."/>
            <person name="Tao W.Z."/>
            <person name="Ma Y.J."/>
            <person name="Cheng J."/>
            <person name="Zhang M.Y."/>
            <person name="Zhang Y.X."/>
        </authorList>
    </citation>
    <scope>NUCLEOTIDE SEQUENCE [LARGE SCALE GENOMIC DNA]</scope>
    <source>
        <strain evidence="12 13">SYP-B2174</strain>
    </source>
</reference>
<keyword evidence="4" id="KW-0813">Transport</keyword>
<evidence type="ECO:0000259" key="11">
    <source>
        <dbReference type="Pfam" id="PF03600"/>
    </source>
</evidence>
<dbReference type="GO" id="GO:0015105">
    <property type="term" value="F:arsenite transmembrane transporter activity"/>
    <property type="evidence" value="ECO:0007669"/>
    <property type="project" value="InterPro"/>
</dbReference>
<dbReference type="EMBL" id="SPQZ01000007">
    <property type="protein sequence ID" value="TFV95122.1"/>
    <property type="molecule type" value="Genomic_DNA"/>
</dbReference>
<dbReference type="RefSeq" id="WP_135121439.1">
    <property type="nucleotide sequence ID" value="NZ_SPQZ01000007.1"/>
</dbReference>
<dbReference type="Pfam" id="PF03600">
    <property type="entry name" value="CitMHS"/>
    <property type="match status" value="1"/>
</dbReference>
<evidence type="ECO:0000256" key="1">
    <source>
        <dbReference type="ARBA" id="ARBA00004651"/>
    </source>
</evidence>
<dbReference type="PANTHER" id="PTHR43302">
    <property type="entry name" value="TRANSPORTER ARSB-RELATED"/>
    <property type="match status" value="1"/>
</dbReference>
<evidence type="ECO:0000313" key="13">
    <source>
        <dbReference type="Proteomes" id="UP000298127"/>
    </source>
</evidence>
<comment type="similarity">
    <text evidence="2">Belongs to the ArsB family.</text>
</comment>
<keyword evidence="6 10" id="KW-0812">Transmembrane</keyword>
<keyword evidence="5" id="KW-1003">Cell membrane</keyword>
<feature type="transmembrane region" description="Helical" evidence="10">
    <location>
        <begin position="74"/>
        <end position="93"/>
    </location>
</feature>
<comment type="subcellular location">
    <subcellularLocation>
        <location evidence="1">Cell membrane</location>
        <topology evidence="1">Multi-pass membrane protein</topology>
    </subcellularLocation>
</comment>
<evidence type="ECO:0000256" key="6">
    <source>
        <dbReference type="ARBA" id="ARBA00022692"/>
    </source>
</evidence>
<name>A0A4Y9QU84_9MICO</name>
<dbReference type="PANTHER" id="PTHR43302:SF5">
    <property type="entry name" value="TRANSPORTER ARSB-RELATED"/>
    <property type="match status" value="1"/>
</dbReference>
<dbReference type="GO" id="GO:0005886">
    <property type="term" value="C:plasma membrane"/>
    <property type="evidence" value="ECO:0007669"/>
    <property type="project" value="UniProtKB-SubCell"/>
</dbReference>
<organism evidence="12 13">
    <name type="scientific">Orlajensenia leifsoniae</name>
    <dbReference type="NCBI Taxonomy" id="2561933"/>
    <lineage>
        <taxon>Bacteria</taxon>
        <taxon>Bacillati</taxon>
        <taxon>Actinomycetota</taxon>
        <taxon>Actinomycetes</taxon>
        <taxon>Micrococcales</taxon>
        <taxon>Microbacteriaceae</taxon>
        <taxon>Orlajensenia</taxon>
    </lineage>
</organism>
<gene>
    <name evidence="12" type="ORF">E4M00_15770</name>
</gene>
<dbReference type="AlphaFoldDB" id="A0A4Y9QU84"/>
<keyword evidence="13" id="KW-1185">Reference proteome</keyword>
<evidence type="ECO:0000256" key="9">
    <source>
        <dbReference type="ARBA" id="ARBA00023136"/>
    </source>
</evidence>
<dbReference type="InterPro" id="IPR004680">
    <property type="entry name" value="Cit_transptr-like_dom"/>
</dbReference>
<comment type="similarity">
    <text evidence="3">Belongs to the CitM (TC 2.A.11) transporter family.</text>
</comment>
<evidence type="ECO:0000256" key="10">
    <source>
        <dbReference type="SAM" id="Phobius"/>
    </source>
</evidence>
<dbReference type="InterPro" id="IPR000802">
    <property type="entry name" value="Arsenical_pump_ArsB"/>
</dbReference>
<evidence type="ECO:0000256" key="8">
    <source>
        <dbReference type="ARBA" id="ARBA00022989"/>
    </source>
</evidence>
<feature type="transmembrane region" description="Helical" evidence="10">
    <location>
        <begin position="328"/>
        <end position="351"/>
    </location>
</feature>
<keyword evidence="7" id="KW-0059">Arsenical resistance</keyword>
<sequence length="388" mass="40446">MKTALIGAGLLGVGAVALATGILPADEAVALWDRVWPVLLFVLAMTIVTELADEAGLFDWLAQHASTWAHGRSWLLWLIVVALATVCTIFLSLDTTAVLLTPVVIVMARHVGISPLPFALTTVWLANTASMLLPVSNLTNLLAVSKLEQIVGHPVSPLEFATLTWAPAIAAIVVPVAVIAVLHRRSLVTRYVIERPERVADPTLLIASAVAVLILIPGLLSGLPVWIPACVAAVTLLIAFAVSRPAVLRLGLVPWPLLLLVAGLFLVLETAHALGLGDALAAVAGTGDDPLSLLQLAGLGAGGANVANNLPAYLALEPSVDSPARMIALLIGVNVGPLVTPWASLATLLWHDRLKAMGVEFTWSRYAILGLVVAPLAVVAATAALAVR</sequence>
<evidence type="ECO:0000256" key="5">
    <source>
        <dbReference type="ARBA" id="ARBA00022475"/>
    </source>
</evidence>
<feature type="transmembrane region" description="Helical" evidence="10">
    <location>
        <begin position="163"/>
        <end position="182"/>
    </location>
</feature>
<evidence type="ECO:0000256" key="3">
    <source>
        <dbReference type="ARBA" id="ARBA00009843"/>
    </source>
</evidence>
<feature type="transmembrane region" description="Helical" evidence="10">
    <location>
        <begin position="226"/>
        <end position="243"/>
    </location>
</feature>
<dbReference type="PRINTS" id="PR00758">
    <property type="entry name" value="ARSENICPUMP"/>
</dbReference>
<accession>A0A4Y9QU84</accession>
<comment type="caution">
    <text evidence="12">The sequence shown here is derived from an EMBL/GenBank/DDBJ whole genome shotgun (WGS) entry which is preliminary data.</text>
</comment>
<keyword evidence="8 10" id="KW-1133">Transmembrane helix</keyword>
<evidence type="ECO:0000256" key="4">
    <source>
        <dbReference type="ARBA" id="ARBA00022448"/>
    </source>
</evidence>
<evidence type="ECO:0000313" key="12">
    <source>
        <dbReference type="EMBL" id="TFV95122.1"/>
    </source>
</evidence>
<evidence type="ECO:0000256" key="2">
    <source>
        <dbReference type="ARBA" id="ARBA00006433"/>
    </source>
</evidence>
<protein>
    <submittedName>
        <fullName evidence="12">Arsenic transporter</fullName>
    </submittedName>
</protein>
<feature type="transmembrane region" description="Helical" evidence="10">
    <location>
        <begin position="294"/>
        <end position="316"/>
    </location>
</feature>
<feature type="domain" description="Citrate transporter-like" evidence="11">
    <location>
        <begin position="10"/>
        <end position="320"/>
    </location>
</feature>
<evidence type="ECO:0000256" key="7">
    <source>
        <dbReference type="ARBA" id="ARBA00022849"/>
    </source>
</evidence>
<feature type="transmembrane region" description="Helical" evidence="10">
    <location>
        <begin position="363"/>
        <end position="387"/>
    </location>
</feature>
<feature type="transmembrane region" description="Helical" evidence="10">
    <location>
        <begin position="35"/>
        <end position="53"/>
    </location>
</feature>
<feature type="transmembrane region" description="Helical" evidence="10">
    <location>
        <begin position="203"/>
        <end position="220"/>
    </location>
</feature>
<proteinExistence type="inferred from homology"/>